<accession>A0A9D4LUQ0</accession>
<keyword evidence="2" id="KW-1185">Reference proteome</keyword>
<comment type="caution">
    <text evidence="1">The sequence shown here is derived from an EMBL/GenBank/DDBJ whole genome shotgun (WGS) entry which is preliminary data.</text>
</comment>
<reference evidence="1" key="2">
    <citation type="submission" date="2020-11" db="EMBL/GenBank/DDBJ databases">
        <authorList>
            <person name="McCartney M.A."/>
            <person name="Auch B."/>
            <person name="Kono T."/>
            <person name="Mallez S."/>
            <person name="Becker A."/>
            <person name="Gohl D.M."/>
            <person name="Silverstein K.A.T."/>
            <person name="Koren S."/>
            <person name="Bechman K.B."/>
            <person name="Herman A."/>
            <person name="Abrahante J.E."/>
            <person name="Garbe J."/>
        </authorList>
    </citation>
    <scope>NUCLEOTIDE SEQUENCE</scope>
    <source>
        <strain evidence="1">Duluth1</strain>
        <tissue evidence="1">Whole animal</tissue>
    </source>
</reference>
<dbReference type="AlphaFoldDB" id="A0A9D4LUQ0"/>
<gene>
    <name evidence="1" type="ORF">DPMN_027169</name>
</gene>
<reference evidence="1" key="1">
    <citation type="journal article" date="2019" name="bioRxiv">
        <title>The Genome of the Zebra Mussel, Dreissena polymorpha: A Resource for Invasive Species Research.</title>
        <authorList>
            <person name="McCartney M.A."/>
            <person name="Auch B."/>
            <person name="Kono T."/>
            <person name="Mallez S."/>
            <person name="Zhang Y."/>
            <person name="Obille A."/>
            <person name="Becker A."/>
            <person name="Abrahante J.E."/>
            <person name="Garbe J."/>
            <person name="Badalamenti J.P."/>
            <person name="Herman A."/>
            <person name="Mangelson H."/>
            <person name="Liachko I."/>
            <person name="Sullivan S."/>
            <person name="Sone E.D."/>
            <person name="Koren S."/>
            <person name="Silverstein K.A.T."/>
            <person name="Beckman K.B."/>
            <person name="Gohl D.M."/>
        </authorList>
    </citation>
    <scope>NUCLEOTIDE SEQUENCE</scope>
    <source>
        <strain evidence="1">Duluth1</strain>
        <tissue evidence="1">Whole animal</tissue>
    </source>
</reference>
<name>A0A9D4LUQ0_DREPO</name>
<dbReference type="EMBL" id="JAIWYP010000002">
    <property type="protein sequence ID" value="KAH3864154.1"/>
    <property type="molecule type" value="Genomic_DNA"/>
</dbReference>
<protein>
    <submittedName>
        <fullName evidence="1">Uncharacterized protein</fullName>
    </submittedName>
</protein>
<dbReference type="SUPFAM" id="SSF49299">
    <property type="entry name" value="PKD domain"/>
    <property type="match status" value="1"/>
</dbReference>
<dbReference type="Proteomes" id="UP000828390">
    <property type="component" value="Unassembled WGS sequence"/>
</dbReference>
<dbReference type="InterPro" id="IPR035986">
    <property type="entry name" value="PKD_dom_sf"/>
</dbReference>
<evidence type="ECO:0000313" key="1">
    <source>
        <dbReference type="EMBL" id="KAH3864154.1"/>
    </source>
</evidence>
<sequence length="416" mass="45133">MCLFTGCASTKFSTCSTSTFTCSPSSSCTSSQYFCYLGNMCKPFNETCTCNSVSSAAAFCSSAVASFPRYKLVGQTQITVAISGEKIFTIPAGDISVQELDVVGIQFPSGQNMIKCENKASGRDQQTVFKATGLGWLDKNSNYSTSTTNEELTCYLQAVFTEDHREYFPENLAFSSAIGKYDFSISIVETESKTLEVSLAEGVSDVFWVYPGLSVVGASNTSLGKINTEWNKTYDFTVRVQRGTDVSSVWSFDSTKTVNLTGTCTTAVTAETGSLCNSSVYWSAKPFAVYTHTINTTGKQTLTLTFSNILGTVIKTLEIETEKRIQGFTFVKTSSSLELNAVAVNEVSVFQTSITDGTGVSYSFKVGGSLASSTNSTLQYTFNTVTTIIVEATVTNILSYQHYQSYCVCQKESKSY</sequence>
<proteinExistence type="predicted"/>
<evidence type="ECO:0000313" key="2">
    <source>
        <dbReference type="Proteomes" id="UP000828390"/>
    </source>
</evidence>
<organism evidence="1 2">
    <name type="scientific">Dreissena polymorpha</name>
    <name type="common">Zebra mussel</name>
    <name type="synonym">Mytilus polymorpha</name>
    <dbReference type="NCBI Taxonomy" id="45954"/>
    <lineage>
        <taxon>Eukaryota</taxon>
        <taxon>Metazoa</taxon>
        <taxon>Spiralia</taxon>
        <taxon>Lophotrochozoa</taxon>
        <taxon>Mollusca</taxon>
        <taxon>Bivalvia</taxon>
        <taxon>Autobranchia</taxon>
        <taxon>Heteroconchia</taxon>
        <taxon>Euheterodonta</taxon>
        <taxon>Imparidentia</taxon>
        <taxon>Neoheterodontei</taxon>
        <taxon>Myida</taxon>
        <taxon>Dreissenoidea</taxon>
        <taxon>Dreissenidae</taxon>
        <taxon>Dreissena</taxon>
    </lineage>
</organism>